<sequence length="521" mass="60223">MEKLDMSMEEENKEKVHVTTDITITDYEQKIFDTLMEVRNLNKLNTIIRVNGGWVRDKMLQKDCKDIDFALDDISGAEFAAMLSAHLYPGQEHKFGVIKMNSEKSKHLETSTMKVHDMFIDLVNLRSEEYADDSRVPTIRIGTPLEDALRRDLTFNSMFYNINEKKIEDFTGKGIDDLKFGIVRTPLDPLQTFIDDPLRVLRTIRFTTRFGFTMVDEIIDAINNPKIKEYLASKVSFERIGKETDLMFEGENPADSIKYFYDFQIFSHILKFPESCAELKDEEFVNEQTYVSLKVSQVLGILIKDIKKDPKFLSAEWPKDGEFKEMQKYLFYSAILVPFKDYIYTFKKGSKSKTEKVHGYVMYESLKQPNKGKIFSTACLESLDSMITLVNSPFDVLKVGCVVKDLGEYIKPVLLLSLATEYYRDYLADKSQDIDRTSLGEVIAKYTGFYESMKEHKIENAHLIQPLMNGKAIMELYKIKGGPLIKKLTDEVFKWQVEHPDGTLEELKAYMLANRDIFAQG</sequence>
<reference evidence="6" key="1">
    <citation type="submission" date="2021-01" db="EMBL/GenBank/DDBJ databases">
        <authorList>
            <person name="Corre E."/>
            <person name="Pelletier E."/>
            <person name="Niang G."/>
            <person name="Scheremetjew M."/>
            <person name="Finn R."/>
            <person name="Kale V."/>
            <person name="Holt S."/>
            <person name="Cochrane G."/>
            <person name="Meng A."/>
            <person name="Brown T."/>
            <person name="Cohen L."/>
        </authorList>
    </citation>
    <scope>NUCLEOTIDE SEQUENCE</scope>
    <source>
        <strain evidence="6">FSP1.4</strain>
    </source>
</reference>
<evidence type="ECO:0000256" key="3">
    <source>
        <dbReference type="ARBA" id="ARBA00022884"/>
    </source>
</evidence>
<organism evidence="6">
    <name type="scientific">Euplotes harpa</name>
    <dbReference type="NCBI Taxonomy" id="151035"/>
    <lineage>
        <taxon>Eukaryota</taxon>
        <taxon>Sar</taxon>
        <taxon>Alveolata</taxon>
        <taxon>Ciliophora</taxon>
        <taxon>Intramacronucleata</taxon>
        <taxon>Spirotrichea</taxon>
        <taxon>Hypotrichia</taxon>
        <taxon>Euplotida</taxon>
        <taxon>Euplotidae</taxon>
        <taxon>Euplotes</taxon>
    </lineage>
</organism>
<keyword evidence="2 4" id="KW-0808">Transferase</keyword>
<dbReference type="Pfam" id="PF01743">
    <property type="entry name" value="PolyA_pol"/>
    <property type="match status" value="1"/>
</dbReference>
<dbReference type="PANTHER" id="PTHR13734">
    <property type="entry name" value="TRNA-NUCLEOTIDYLTRANSFERASE"/>
    <property type="match status" value="1"/>
</dbReference>
<dbReference type="PANTHER" id="PTHR13734:SF5">
    <property type="entry name" value="CCA TRNA NUCLEOTIDYLTRANSFERASE, MITOCHONDRIAL"/>
    <property type="match status" value="1"/>
</dbReference>
<comment type="similarity">
    <text evidence="1 4">Belongs to the tRNA nucleotidyltransferase/poly(A) polymerase family.</text>
</comment>
<evidence type="ECO:0000256" key="1">
    <source>
        <dbReference type="ARBA" id="ARBA00007265"/>
    </source>
</evidence>
<gene>
    <name evidence="6" type="ORF">EHAR0213_LOCUS4352</name>
</gene>
<dbReference type="InterPro" id="IPR043519">
    <property type="entry name" value="NT_sf"/>
</dbReference>
<dbReference type="CDD" id="cd05398">
    <property type="entry name" value="NT_ClassII-CCAase"/>
    <property type="match status" value="1"/>
</dbReference>
<dbReference type="AlphaFoldDB" id="A0A7S3N420"/>
<dbReference type="GO" id="GO:0003723">
    <property type="term" value="F:RNA binding"/>
    <property type="evidence" value="ECO:0007669"/>
    <property type="project" value="UniProtKB-KW"/>
</dbReference>
<dbReference type="InterPro" id="IPR002646">
    <property type="entry name" value="PolA_pol_head_dom"/>
</dbReference>
<dbReference type="GO" id="GO:0052927">
    <property type="term" value="F:CC tRNA cytidylyltransferase activity"/>
    <property type="evidence" value="ECO:0007669"/>
    <property type="project" value="TreeGrafter"/>
</dbReference>
<feature type="domain" description="Poly A polymerase head" evidence="5">
    <location>
        <begin position="49"/>
        <end position="184"/>
    </location>
</feature>
<dbReference type="SUPFAM" id="SSF81891">
    <property type="entry name" value="Poly A polymerase C-terminal region-like"/>
    <property type="match status" value="1"/>
</dbReference>
<evidence type="ECO:0000259" key="5">
    <source>
        <dbReference type="Pfam" id="PF01743"/>
    </source>
</evidence>
<keyword evidence="3 4" id="KW-0694">RNA-binding</keyword>
<dbReference type="Gene3D" id="3.30.460.10">
    <property type="entry name" value="Beta Polymerase, domain 2"/>
    <property type="match status" value="1"/>
</dbReference>
<proteinExistence type="inferred from homology"/>
<dbReference type="SUPFAM" id="SSF81301">
    <property type="entry name" value="Nucleotidyltransferase"/>
    <property type="match status" value="1"/>
</dbReference>
<dbReference type="EMBL" id="HBII01010162">
    <property type="protein sequence ID" value="CAE0345442.1"/>
    <property type="molecule type" value="Transcribed_RNA"/>
</dbReference>
<dbReference type="Gene3D" id="1.10.3090.10">
    <property type="entry name" value="cca-adding enzyme, domain 2"/>
    <property type="match status" value="1"/>
</dbReference>
<name>A0A7S3N420_9SPIT</name>
<protein>
    <recommendedName>
        <fullName evidence="5">Poly A polymerase head domain-containing protein</fullName>
    </recommendedName>
</protein>
<dbReference type="GO" id="GO:0052929">
    <property type="term" value="F:ATP:3'-cytidine-cytidine-tRNA adenylyltransferase activity"/>
    <property type="evidence" value="ECO:0007669"/>
    <property type="project" value="TreeGrafter"/>
</dbReference>
<evidence type="ECO:0000256" key="2">
    <source>
        <dbReference type="ARBA" id="ARBA00022679"/>
    </source>
</evidence>
<evidence type="ECO:0000313" key="6">
    <source>
        <dbReference type="EMBL" id="CAE0345442.1"/>
    </source>
</evidence>
<evidence type="ECO:0000256" key="4">
    <source>
        <dbReference type="RuleBase" id="RU003953"/>
    </source>
</evidence>
<dbReference type="GO" id="GO:0001680">
    <property type="term" value="P:tRNA 3'-terminal CCA addition"/>
    <property type="evidence" value="ECO:0007669"/>
    <property type="project" value="TreeGrafter"/>
</dbReference>
<accession>A0A7S3N420</accession>